<keyword evidence="4" id="KW-0805">Transcription regulation</keyword>
<keyword evidence="5" id="KW-0804">Transcription</keyword>
<dbReference type="GO" id="GO:0005829">
    <property type="term" value="C:cytosol"/>
    <property type="evidence" value="ECO:0007669"/>
    <property type="project" value="TreeGrafter"/>
</dbReference>
<dbReference type="InterPro" id="IPR006027">
    <property type="entry name" value="NusB_RsmB_TIM44"/>
</dbReference>
<dbReference type="KEGG" id="arac:E0W69_015580"/>
<dbReference type="OrthoDB" id="9787568at2"/>
<evidence type="ECO:0000313" key="7">
    <source>
        <dbReference type="EMBL" id="QES90018.1"/>
    </source>
</evidence>
<dbReference type="GO" id="GO:0006353">
    <property type="term" value="P:DNA-templated transcription termination"/>
    <property type="evidence" value="ECO:0007669"/>
    <property type="project" value="InterPro"/>
</dbReference>
<name>A0A5P2G5Q1_9BACT</name>
<evidence type="ECO:0000256" key="4">
    <source>
        <dbReference type="ARBA" id="ARBA00023015"/>
    </source>
</evidence>
<dbReference type="SUPFAM" id="SSF48013">
    <property type="entry name" value="NusB-like"/>
    <property type="match status" value="1"/>
</dbReference>
<keyword evidence="3" id="KW-0694">RNA-binding</keyword>
<feature type="domain" description="NusB/RsmB/TIM44" evidence="6">
    <location>
        <begin position="198"/>
        <end position="292"/>
    </location>
</feature>
<evidence type="ECO:0000256" key="5">
    <source>
        <dbReference type="ARBA" id="ARBA00023163"/>
    </source>
</evidence>
<proteinExistence type="inferred from homology"/>
<protein>
    <submittedName>
        <fullName evidence="7">Transcription antitermination factor NusB</fullName>
    </submittedName>
</protein>
<evidence type="ECO:0000256" key="1">
    <source>
        <dbReference type="ARBA" id="ARBA00005952"/>
    </source>
</evidence>
<dbReference type="GO" id="GO:0031564">
    <property type="term" value="P:transcription antitermination"/>
    <property type="evidence" value="ECO:0007669"/>
    <property type="project" value="UniProtKB-KW"/>
</dbReference>
<dbReference type="EMBL" id="CP044016">
    <property type="protein sequence ID" value="QES90018.1"/>
    <property type="molecule type" value="Genomic_DNA"/>
</dbReference>
<organism evidence="7 8">
    <name type="scientific">Rhizosphaericola mali</name>
    <dbReference type="NCBI Taxonomy" id="2545455"/>
    <lineage>
        <taxon>Bacteria</taxon>
        <taxon>Pseudomonadati</taxon>
        <taxon>Bacteroidota</taxon>
        <taxon>Chitinophagia</taxon>
        <taxon>Chitinophagales</taxon>
        <taxon>Chitinophagaceae</taxon>
        <taxon>Rhizosphaericola</taxon>
    </lineage>
</organism>
<keyword evidence="8" id="KW-1185">Reference proteome</keyword>
<dbReference type="AlphaFoldDB" id="A0A5P2G5Q1"/>
<evidence type="ECO:0000256" key="3">
    <source>
        <dbReference type="ARBA" id="ARBA00022884"/>
    </source>
</evidence>
<dbReference type="GO" id="GO:0003723">
    <property type="term" value="F:RNA binding"/>
    <property type="evidence" value="ECO:0007669"/>
    <property type="project" value="UniProtKB-KW"/>
</dbReference>
<dbReference type="InterPro" id="IPR011605">
    <property type="entry name" value="NusB_fam"/>
</dbReference>
<dbReference type="NCBIfam" id="TIGR01951">
    <property type="entry name" value="nusB"/>
    <property type="match status" value="1"/>
</dbReference>
<dbReference type="Gene3D" id="1.10.940.10">
    <property type="entry name" value="NusB-like"/>
    <property type="match status" value="1"/>
</dbReference>
<dbReference type="PANTHER" id="PTHR11078:SF3">
    <property type="entry name" value="ANTITERMINATION NUSB DOMAIN-CONTAINING PROTEIN"/>
    <property type="match status" value="1"/>
</dbReference>
<dbReference type="Pfam" id="PF01029">
    <property type="entry name" value="NusB"/>
    <property type="match status" value="1"/>
</dbReference>
<dbReference type="PANTHER" id="PTHR11078">
    <property type="entry name" value="N UTILIZATION SUBSTANCE PROTEIN B-RELATED"/>
    <property type="match status" value="1"/>
</dbReference>
<evidence type="ECO:0000256" key="2">
    <source>
        <dbReference type="ARBA" id="ARBA00022814"/>
    </source>
</evidence>
<comment type="similarity">
    <text evidence="1">Belongs to the NusB family.</text>
</comment>
<accession>A0A5P2G5Q1</accession>
<dbReference type="Proteomes" id="UP000292424">
    <property type="component" value="Chromosome"/>
</dbReference>
<evidence type="ECO:0000259" key="6">
    <source>
        <dbReference type="Pfam" id="PF01029"/>
    </source>
</evidence>
<evidence type="ECO:0000313" key="8">
    <source>
        <dbReference type="Proteomes" id="UP000292424"/>
    </source>
</evidence>
<sequence length="308" mass="36072">MISRRNIRIKVMQLSYALETINDQSDKKDPIKSLKNLLDNSRELCTFMLYYITEVARYAEKDASHRASKNLTSAHDLNVNIKIAGNEVMWKIIENKSFISAIEQYKPNLLEEGQNMIKKTYQALIQMEEYRTYIAENGRTKKGESGILEFIMNDLLLTDEKVILFFEENFPTFDDDVEMLQKIVKGIFQKPNGFDLQGFLPEETWQYAKSIFRTIRDKKEYLLDLIKPKLRNWDSERIAHIDMILLEMGVAELLYFETIPPKVTINEYIDIAKEYSTDQSGQFINGILDGLKKDFEAEGRLNKIDFRK</sequence>
<gene>
    <name evidence="7" type="primary">nusB</name>
    <name evidence="7" type="ORF">E0W69_015580</name>
</gene>
<dbReference type="InterPro" id="IPR035926">
    <property type="entry name" value="NusB-like_sf"/>
</dbReference>
<reference evidence="7 8" key="1">
    <citation type="submission" date="2019-09" db="EMBL/GenBank/DDBJ databases">
        <title>Complete genome sequence of Arachidicoccus sp. B3-10 isolated from apple orchard soil.</title>
        <authorList>
            <person name="Kim H.S."/>
            <person name="Han K.-I."/>
            <person name="Suh M.K."/>
            <person name="Lee K.C."/>
            <person name="Eom M.K."/>
            <person name="Kim J.-S."/>
            <person name="Kang S.W."/>
            <person name="Sin Y."/>
            <person name="Lee J.-S."/>
        </authorList>
    </citation>
    <scope>NUCLEOTIDE SEQUENCE [LARGE SCALE GENOMIC DNA]</scope>
    <source>
        <strain evidence="7 8">B3-10</strain>
    </source>
</reference>
<keyword evidence="2" id="KW-0889">Transcription antitermination</keyword>